<name>A0A0W1SWW6_9EURY</name>
<dbReference type="EMBL" id="LOPV01000002">
    <property type="protein sequence ID" value="KTG30987.1"/>
    <property type="molecule type" value="Genomic_DNA"/>
</dbReference>
<keyword evidence="3" id="KW-1185">Reference proteome</keyword>
<feature type="region of interest" description="Disordered" evidence="1">
    <location>
        <begin position="1"/>
        <end position="25"/>
    </location>
</feature>
<accession>A0A0W1SWW6</accession>
<gene>
    <name evidence="2" type="ORF">AUR66_00350</name>
</gene>
<evidence type="ECO:0000313" key="3">
    <source>
        <dbReference type="Proteomes" id="UP000053157"/>
    </source>
</evidence>
<dbReference type="Proteomes" id="UP000053157">
    <property type="component" value="Unassembled WGS sequence"/>
</dbReference>
<comment type="caution">
    <text evidence="2">The sequence shown here is derived from an EMBL/GenBank/DDBJ whole genome shotgun (WGS) entry which is preliminary data.</text>
</comment>
<proteinExistence type="predicted"/>
<evidence type="ECO:0000256" key="1">
    <source>
        <dbReference type="SAM" id="MobiDB-lite"/>
    </source>
</evidence>
<dbReference type="OrthoDB" id="84364at2157"/>
<reference evidence="2 3" key="1">
    <citation type="submission" date="2015-12" db="EMBL/GenBank/DDBJ databases">
        <title>Haloferax profundi sp. nov. isolated from the Discovery deep brine-seawater interface in the Red Sea.</title>
        <authorList>
            <person name="Zhang G."/>
            <person name="Stingl U."/>
            <person name="Rashid M."/>
        </authorList>
    </citation>
    <scope>NUCLEOTIDE SEQUENCE [LARGE SCALE GENOMIC DNA]</scope>
    <source>
        <strain evidence="2 3">SB29</strain>
    </source>
</reference>
<dbReference type="AlphaFoldDB" id="A0A0W1SWW6"/>
<evidence type="ECO:0000313" key="2">
    <source>
        <dbReference type="EMBL" id="KTG30987.1"/>
    </source>
</evidence>
<dbReference type="Pfam" id="PF09855">
    <property type="entry name" value="Zn_ribbon_13"/>
    <property type="match status" value="1"/>
</dbReference>
<protein>
    <submittedName>
        <fullName evidence="2">Nucleic acid-binding protein</fullName>
    </submittedName>
</protein>
<dbReference type="InterPro" id="IPR018652">
    <property type="entry name" value="DUF2082_NA-bd_Znr"/>
</dbReference>
<sequence length="80" mass="8477">MSSSATRLGVSPPTESGRSGCPKCGHTEAETDTIATSGSGLTKMFDIQNRQFTVVSCTNCGFSELYRGRSSGNMIDLFFG</sequence>
<organism evidence="2 3">
    <name type="scientific">Haloferax profundi</name>
    <dbReference type="NCBI Taxonomy" id="1544718"/>
    <lineage>
        <taxon>Archaea</taxon>
        <taxon>Methanobacteriati</taxon>
        <taxon>Methanobacteriota</taxon>
        <taxon>Stenosarchaea group</taxon>
        <taxon>Halobacteria</taxon>
        <taxon>Halobacteriales</taxon>
        <taxon>Haloferacaceae</taxon>
        <taxon>Haloferax</taxon>
    </lineage>
</organism>